<keyword evidence="1" id="KW-0812">Transmembrane</keyword>
<keyword evidence="1" id="KW-0472">Membrane</keyword>
<dbReference type="EMBL" id="GILB01001002">
    <property type="protein sequence ID" value="NUU81335.1"/>
    <property type="molecule type" value="Transcribed_RNA"/>
</dbReference>
<keyword evidence="1" id="KW-1133">Transmembrane helix</keyword>
<feature type="transmembrane region" description="Helical" evidence="1">
    <location>
        <begin position="44"/>
        <end position="65"/>
    </location>
</feature>
<protein>
    <submittedName>
        <fullName evidence="2">Uncharacterized protein</fullName>
    </submittedName>
</protein>
<name>A0A6M2EDB7_9ROSI</name>
<feature type="transmembrane region" description="Helical" evidence="1">
    <location>
        <begin position="6"/>
        <end position="23"/>
    </location>
</feature>
<evidence type="ECO:0000256" key="1">
    <source>
        <dbReference type="SAM" id="Phobius"/>
    </source>
</evidence>
<sequence>MLPLSHYLTGVFLFCCHFAETYHSHNNNNNNSYYQTRKKRFAHLLSHVVIIIFFPFVFVSTLTSVSLKPPWLPWFLPFVVLAAASTALEEPSCLCIYEAAPDFSFFWIL</sequence>
<reference evidence="2" key="1">
    <citation type="submission" date="2020-03" db="EMBL/GenBank/DDBJ databases">
        <authorList>
            <person name="Zhang R."/>
        </authorList>
    </citation>
    <scope>NUCLEOTIDE SEQUENCE</scope>
</reference>
<organism evidence="2">
    <name type="scientific">Populus davidiana</name>
    <dbReference type="NCBI Taxonomy" id="266767"/>
    <lineage>
        <taxon>Eukaryota</taxon>
        <taxon>Viridiplantae</taxon>
        <taxon>Streptophyta</taxon>
        <taxon>Embryophyta</taxon>
        <taxon>Tracheophyta</taxon>
        <taxon>Spermatophyta</taxon>
        <taxon>Magnoliopsida</taxon>
        <taxon>eudicotyledons</taxon>
        <taxon>Gunneridae</taxon>
        <taxon>Pentapetalae</taxon>
        <taxon>rosids</taxon>
        <taxon>fabids</taxon>
        <taxon>Malpighiales</taxon>
        <taxon>Salicaceae</taxon>
        <taxon>Saliceae</taxon>
        <taxon>Populus</taxon>
    </lineage>
</organism>
<evidence type="ECO:0000313" key="2">
    <source>
        <dbReference type="EMBL" id="NUU81335.1"/>
    </source>
</evidence>
<accession>A0A6M2EDB7</accession>
<dbReference type="AlphaFoldDB" id="A0A6M2EDB7"/>
<proteinExistence type="predicted"/>